<evidence type="ECO:0000313" key="2">
    <source>
        <dbReference type="EMBL" id="EXZ73384.1"/>
    </source>
</evidence>
<dbReference type="Proteomes" id="UP000020938">
    <property type="component" value="Unassembled WGS sequence"/>
</dbReference>
<name>A0A016CPN9_BACFG</name>
<dbReference type="InterPro" id="IPR025190">
    <property type="entry name" value="DUF4122"/>
</dbReference>
<sequence length="219" mass="25127">MEELIYFCVRIVCIGYLLYSVYSWRRRIETVCTLLYGKPCVKKEKKEAAGTESAVSDAEVMGSTRYVYLDENAGKTAAPFMSQPLERNFIGEEEDVQQEDVECNLQLEKMKLLQEVQEDLDAESPEVESVSPVLSSRDMEVLGEYLTHQDEADHEKAMQAARVLFSIRQTSLMDVFLSNMENSAIVEELIDRYLDEDGNPKPLKVKDGNEPSDEWRKYI</sequence>
<dbReference type="Pfam" id="PF13498">
    <property type="entry name" value="DUF4122"/>
    <property type="match status" value="1"/>
</dbReference>
<dbReference type="RefSeq" id="WP_005776854.1">
    <property type="nucleotide sequence ID" value="NZ_JGDS01000050.1"/>
</dbReference>
<organism evidence="2 3">
    <name type="scientific">Bacteroides fragilis str. 3976T8</name>
    <dbReference type="NCBI Taxonomy" id="1339314"/>
    <lineage>
        <taxon>Bacteria</taxon>
        <taxon>Pseudomonadati</taxon>
        <taxon>Bacteroidota</taxon>
        <taxon>Bacteroidia</taxon>
        <taxon>Bacteroidales</taxon>
        <taxon>Bacteroidaceae</taxon>
        <taxon>Bacteroides</taxon>
    </lineage>
</organism>
<evidence type="ECO:0008006" key="4">
    <source>
        <dbReference type="Google" id="ProtNLM"/>
    </source>
</evidence>
<accession>A0A016CPN9</accession>
<dbReference type="AlphaFoldDB" id="A0A016CPN9"/>
<reference evidence="2 3" key="1">
    <citation type="submission" date="2014-02" db="EMBL/GenBank/DDBJ databases">
        <authorList>
            <person name="Sears C."/>
            <person name="Carroll K."/>
            <person name="Sack B.R."/>
            <person name="Qadri F."/>
            <person name="Myers L.L."/>
            <person name="Chung G.-T."/>
            <person name="Escheverria P."/>
            <person name="Fraser C.M."/>
            <person name="Sadzewicz L."/>
            <person name="Shefchek K.A."/>
            <person name="Tallon L."/>
            <person name="Das S.P."/>
            <person name="Daugherty S."/>
            <person name="Mongodin E.F."/>
        </authorList>
    </citation>
    <scope>NUCLEOTIDE SEQUENCE [LARGE SCALE GENOMIC DNA]</scope>
    <source>
        <strain evidence="2 3">3976T8</strain>
    </source>
</reference>
<dbReference type="PATRIC" id="fig|1339314.3.peg.2286"/>
<gene>
    <name evidence="2" type="ORF">M123_2078</name>
</gene>
<comment type="caution">
    <text evidence="2">The sequence shown here is derived from an EMBL/GenBank/DDBJ whole genome shotgun (WGS) entry which is preliminary data.</text>
</comment>
<evidence type="ECO:0000313" key="3">
    <source>
        <dbReference type="Proteomes" id="UP000020938"/>
    </source>
</evidence>
<protein>
    <recommendedName>
        <fullName evidence="4">DUF4122 domain-containing protein</fullName>
    </recommendedName>
</protein>
<feature type="region of interest" description="Disordered" evidence="1">
    <location>
        <begin position="196"/>
        <end position="219"/>
    </location>
</feature>
<evidence type="ECO:0000256" key="1">
    <source>
        <dbReference type="SAM" id="MobiDB-lite"/>
    </source>
</evidence>
<proteinExistence type="predicted"/>
<dbReference type="EMBL" id="JGDS01000050">
    <property type="protein sequence ID" value="EXZ73384.1"/>
    <property type="molecule type" value="Genomic_DNA"/>
</dbReference>